<protein>
    <submittedName>
        <fullName evidence="1">Uncharacterized protein</fullName>
    </submittedName>
</protein>
<organism evidence="1 2">
    <name type="scientific">Auriscalpium vulgare</name>
    <dbReference type="NCBI Taxonomy" id="40419"/>
    <lineage>
        <taxon>Eukaryota</taxon>
        <taxon>Fungi</taxon>
        <taxon>Dikarya</taxon>
        <taxon>Basidiomycota</taxon>
        <taxon>Agaricomycotina</taxon>
        <taxon>Agaricomycetes</taxon>
        <taxon>Russulales</taxon>
        <taxon>Auriscalpiaceae</taxon>
        <taxon>Auriscalpium</taxon>
    </lineage>
</organism>
<accession>A0ACB8RRV5</accession>
<comment type="caution">
    <text evidence="1">The sequence shown here is derived from an EMBL/GenBank/DDBJ whole genome shotgun (WGS) entry which is preliminary data.</text>
</comment>
<evidence type="ECO:0000313" key="1">
    <source>
        <dbReference type="EMBL" id="KAI0046476.1"/>
    </source>
</evidence>
<dbReference type="EMBL" id="MU275924">
    <property type="protein sequence ID" value="KAI0046476.1"/>
    <property type="molecule type" value="Genomic_DNA"/>
</dbReference>
<proteinExistence type="predicted"/>
<reference evidence="1" key="1">
    <citation type="submission" date="2021-02" db="EMBL/GenBank/DDBJ databases">
        <authorList>
            <consortium name="DOE Joint Genome Institute"/>
            <person name="Ahrendt S."/>
            <person name="Looney B.P."/>
            <person name="Miyauchi S."/>
            <person name="Morin E."/>
            <person name="Drula E."/>
            <person name="Courty P.E."/>
            <person name="Chicoki N."/>
            <person name="Fauchery L."/>
            <person name="Kohler A."/>
            <person name="Kuo A."/>
            <person name="Labutti K."/>
            <person name="Pangilinan J."/>
            <person name="Lipzen A."/>
            <person name="Riley R."/>
            <person name="Andreopoulos W."/>
            <person name="He G."/>
            <person name="Johnson J."/>
            <person name="Barry K.W."/>
            <person name="Grigoriev I.V."/>
            <person name="Nagy L."/>
            <person name="Hibbett D."/>
            <person name="Henrissat B."/>
            <person name="Matheny P.B."/>
            <person name="Labbe J."/>
            <person name="Martin F."/>
        </authorList>
    </citation>
    <scope>NUCLEOTIDE SEQUENCE</scope>
    <source>
        <strain evidence="1">FP105234-sp</strain>
    </source>
</reference>
<sequence length="306" mass="34180">MLPHLPVEIYGLIVDEVSCGRALRQIRLVNSTLCALATPSAFRCAFITNTAAGVQKFTQLLDCDYLACYVREVVYEDVHARPASEQEIGNAYNYDMRFQLTEALKQIGAFPNLRALTFVFTSERDLYSVWVPSPGHILTQFCAIATLNSIADALTGRLHHLALDGLIPHYHVIYSHPPLLTLLASLRTLRISTAAAQADLSQWSDFWLHNVQDDIMRGLAPAPALTRLVLRSANPAHDHPALEVDELAFLALEELAVPHMVVGSDEFVERHPRLQKWNDGLRAWSREAGWHDARASRGRALQASRT</sequence>
<evidence type="ECO:0000313" key="2">
    <source>
        <dbReference type="Proteomes" id="UP000814033"/>
    </source>
</evidence>
<keyword evidence="2" id="KW-1185">Reference proteome</keyword>
<name>A0ACB8RRV5_9AGAM</name>
<dbReference type="Proteomes" id="UP000814033">
    <property type="component" value="Unassembled WGS sequence"/>
</dbReference>
<gene>
    <name evidence="1" type="ORF">FA95DRAFT_1367655</name>
</gene>
<reference evidence="1" key="2">
    <citation type="journal article" date="2022" name="New Phytol.">
        <title>Evolutionary transition to the ectomycorrhizal habit in the genomes of a hyperdiverse lineage of mushroom-forming fungi.</title>
        <authorList>
            <person name="Looney B."/>
            <person name="Miyauchi S."/>
            <person name="Morin E."/>
            <person name="Drula E."/>
            <person name="Courty P.E."/>
            <person name="Kohler A."/>
            <person name="Kuo A."/>
            <person name="LaButti K."/>
            <person name="Pangilinan J."/>
            <person name="Lipzen A."/>
            <person name="Riley R."/>
            <person name="Andreopoulos W."/>
            <person name="He G."/>
            <person name="Johnson J."/>
            <person name="Nolan M."/>
            <person name="Tritt A."/>
            <person name="Barry K.W."/>
            <person name="Grigoriev I.V."/>
            <person name="Nagy L.G."/>
            <person name="Hibbett D."/>
            <person name="Henrissat B."/>
            <person name="Matheny P.B."/>
            <person name="Labbe J."/>
            <person name="Martin F.M."/>
        </authorList>
    </citation>
    <scope>NUCLEOTIDE SEQUENCE</scope>
    <source>
        <strain evidence="1">FP105234-sp</strain>
    </source>
</reference>